<dbReference type="EMBL" id="JADHQD010000033">
    <property type="protein sequence ID" value="MBL6818634.1"/>
    <property type="molecule type" value="Genomic_DNA"/>
</dbReference>
<sequence length="80" mass="9155">MKINSFLTVKDLTEMGFGNRVTIWKKVRNNEFPAPIKFGNSSTCPNHWFKDDIDEYVANLKAISRSKGQVNYGLRKNSTS</sequence>
<comment type="caution">
    <text evidence="1">The sequence shown here is derived from an EMBL/GenBank/DDBJ whole genome shotgun (WGS) entry which is preliminary data.</text>
</comment>
<evidence type="ECO:0000313" key="2">
    <source>
        <dbReference type="Proteomes" id="UP000711391"/>
    </source>
</evidence>
<gene>
    <name evidence="1" type="ORF">ISQ64_04440</name>
</gene>
<reference evidence="1" key="1">
    <citation type="submission" date="2020-10" db="EMBL/GenBank/DDBJ databases">
        <title>Microbiome of the Black Sea water column analyzed by genome centric metagenomics.</title>
        <authorList>
            <person name="Cabello-Yeves P.J."/>
            <person name="Callieri C."/>
            <person name="Picazo A."/>
            <person name="Mehrshad M."/>
            <person name="Haro-Moreno J.M."/>
            <person name="Roda-Garcia J."/>
            <person name="Dzembekova N."/>
            <person name="Slabakova V."/>
            <person name="Slabakova N."/>
            <person name="Moncheva S."/>
            <person name="Rodriguez-Valera F."/>
        </authorList>
    </citation>
    <scope>NUCLEOTIDE SEQUENCE</scope>
    <source>
        <strain evidence="1">BS307-5m-G50</strain>
    </source>
</reference>
<protein>
    <submittedName>
        <fullName evidence="1">AlpA family phage regulatory protein</fullName>
    </submittedName>
</protein>
<dbReference type="AlphaFoldDB" id="A0A937LK55"/>
<evidence type="ECO:0000313" key="1">
    <source>
        <dbReference type="EMBL" id="MBL6818634.1"/>
    </source>
</evidence>
<name>A0A937LK55_9GAMM</name>
<dbReference type="Gene3D" id="1.10.238.160">
    <property type="match status" value="1"/>
</dbReference>
<proteinExistence type="predicted"/>
<dbReference type="Proteomes" id="UP000711391">
    <property type="component" value="Unassembled WGS sequence"/>
</dbReference>
<organism evidence="1 2">
    <name type="scientific">SAR86 cluster bacterium</name>
    <dbReference type="NCBI Taxonomy" id="2030880"/>
    <lineage>
        <taxon>Bacteria</taxon>
        <taxon>Pseudomonadati</taxon>
        <taxon>Pseudomonadota</taxon>
        <taxon>Gammaproteobacteria</taxon>
        <taxon>SAR86 cluster</taxon>
    </lineage>
</organism>
<accession>A0A937LK55</accession>